<evidence type="ECO:0000313" key="1">
    <source>
        <dbReference type="EMBL" id="AZL60913.1"/>
    </source>
</evidence>
<name>A0A3S8UBB2_9RHOB</name>
<dbReference type="Pfam" id="PF07920">
    <property type="entry name" value="DUF1684"/>
    <property type="match status" value="1"/>
</dbReference>
<dbReference type="OrthoDB" id="5493262at2"/>
<dbReference type="PANTHER" id="PTHR41913">
    <property type="entry name" value="DUF1684 DOMAIN-CONTAINING PROTEIN"/>
    <property type="match status" value="1"/>
</dbReference>
<protein>
    <submittedName>
        <fullName evidence="1">DUF1684 domain-containing protein</fullName>
    </submittedName>
</protein>
<dbReference type="InterPro" id="IPR012467">
    <property type="entry name" value="DUF1684"/>
</dbReference>
<organism evidence="1 2">
    <name type="scientific">Tabrizicola piscis</name>
    <dbReference type="NCBI Taxonomy" id="2494374"/>
    <lineage>
        <taxon>Bacteria</taxon>
        <taxon>Pseudomonadati</taxon>
        <taxon>Pseudomonadota</taxon>
        <taxon>Alphaproteobacteria</taxon>
        <taxon>Rhodobacterales</taxon>
        <taxon>Paracoccaceae</taxon>
        <taxon>Tabrizicola</taxon>
    </lineage>
</organism>
<dbReference type="Proteomes" id="UP000282002">
    <property type="component" value="Chromosome"/>
</dbReference>
<dbReference type="AlphaFoldDB" id="A0A3S8UBB2"/>
<proteinExistence type="predicted"/>
<keyword evidence="2" id="KW-1185">Reference proteome</keyword>
<dbReference type="RefSeq" id="WP_125327124.1">
    <property type="nucleotide sequence ID" value="NZ_CP034328.1"/>
</dbReference>
<evidence type="ECO:0000313" key="2">
    <source>
        <dbReference type="Proteomes" id="UP000282002"/>
    </source>
</evidence>
<sequence length="247" mass="26643">MTSTLTDWRAARLAALTAPDGWLNLVARIDLTPGSHPVGRTQAVELPSGPDLLGTLTLGPEGASFARPGAAVEPFSSVPDAFPQLQVDPFLLEIHTVDGTPALRVRDLTLRPQVTLGYFPVAPDWVIRATWVSFAPEATEIKMKDGSTATVTLTHRASFPYQGQTVTLTPTHWKSGKPMFVFRDATAGETYPACRFLIGEEASDTEITLDFNRAFTPPCGFTDFAICPLPPPGNILPFRVEAGELAP</sequence>
<dbReference type="PANTHER" id="PTHR41913:SF1">
    <property type="entry name" value="DUF1684 DOMAIN-CONTAINING PROTEIN"/>
    <property type="match status" value="1"/>
</dbReference>
<accession>A0A3S8UBB2</accession>
<reference evidence="1 2" key="1">
    <citation type="submission" date="2018-12" db="EMBL/GenBank/DDBJ databases">
        <title>Complete genome sequencing of Tabrizicola sp. K13M18.</title>
        <authorList>
            <person name="Bae J.-W."/>
        </authorList>
    </citation>
    <scope>NUCLEOTIDE SEQUENCE [LARGE SCALE GENOMIC DNA]</scope>
    <source>
        <strain evidence="1 2">K13M18</strain>
    </source>
</reference>
<dbReference type="EMBL" id="CP034328">
    <property type="protein sequence ID" value="AZL60913.1"/>
    <property type="molecule type" value="Genomic_DNA"/>
</dbReference>
<gene>
    <name evidence="1" type="ORF">EI545_20050</name>
</gene>
<dbReference type="KEGG" id="taw:EI545_20050"/>